<name>A0ACB7IJ58_PLECO</name>
<accession>A0ACB7IJ58</accession>
<comment type="caution">
    <text evidence="1">The sequence shown here is derived from an EMBL/GenBank/DDBJ whole genome shotgun (WGS) entry which is preliminary data.</text>
</comment>
<protein>
    <submittedName>
        <fullName evidence="1">Uncharacterized protein</fullName>
    </submittedName>
</protein>
<keyword evidence="2" id="KW-1185">Reference proteome</keyword>
<dbReference type="Proteomes" id="UP000824881">
    <property type="component" value="Unassembled WGS sequence"/>
</dbReference>
<evidence type="ECO:0000313" key="1">
    <source>
        <dbReference type="EMBL" id="KAG9217891.1"/>
    </source>
</evidence>
<dbReference type="EMBL" id="WQMT02000011">
    <property type="protein sequence ID" value="KAG9217891.1"/>
    <property type="molecule type" value="Genomic_DNA"/>
</dbReference>
<gene>
    <name evidence="1" type="ORF">CCMSSC00406_0005261</name>
</gene>
<proteinExistence type="predicted"/>
<sequence length="756" mass="84589">MSSSSNWTHERIRDVLNKYFRKRACWFQIEMAKAVYEGFDVVGVAATGSGKTLSFFAPLVMALEDGLKKVIFIVTPLNLLGQQNSDQLNTIGLTAISVTAENAGPETFKAIESGAYKVIIINPEILMSSACTVLWKNRKFTATILNFVFDEAHCVSQWSSFRKDYLHLGSLRFVIPDTIPFFVASATLPPPVLSEVSEILRLRPMRTKRFIRSNDRPNIALIVRQIKYAVTSYHDLVFLIKDGWRRGDAPPPKFVVFFDSTRETEDAVGFLQSRLPKEFRSRIRWFHATMTSAYRLDEYEAFKRGDLWGLCVTDAFGMGLDLPSISLVIQWKVNASLCAIWQRIGRAARGEGNTARAIIFVEKKCFDGNRQKKDATQGLGSRKRKAPEGTEGQASKRIALASCNVNRVLPTNAVGTRPFDVGEDPMSEGDGTGGGAIDIDVETQRQSYHKRCNQYRSIGSEHKDHVLEPALDDMVNAHTRGFDCRRQPPAIYFGNDRCVKNDHLLCDRTTPDGCSRCRPKSCNNEMSPCCDKCVPALLELFDGVTVPHQARAPNRSSIKEYQPVQSEQDLKAAIVSWRKITAPVKLGPLTVRRYGVEIFMHDMVIQRVVDCAHGNKIQTVEDLARETRWSLDRVNEFGAQIIALIEQHLPKLPPPALPAPSGVSSAPKRTRAPAKQRQCSECHQFGHIKTNSNCPARKAQRETELGQRSRPLTLALPNENIPPMLATSLTLPMQQSITPSHSNLNYSMFLPGPSSR</sequence>
<reference evidence="1 2" key="1">
    <citation type="journal article" date="2021" name="Appl. Environ. Microbiol.">
        <title>Genetic linkage and physical mapping for an oyster mushroom Pleurotus cornucopiae and QTL analysis for the trait cap color.</title>
        <authorList>
            <person name="Zhang Y."/>
            <person name="Gao W."/>
            <person name="Sonnenberg A."/>
            <person name="Chen Q."/>
            <person name="Zhang J."/>
            <person name="Huang C."/>
        </authorList>
    </citation>
    <scope>NUCLEOTIDE SEQUENCE [LARGE SCALE GENOMIC DNA]</scope>
    <source>
        <strain evidence="1">CCMSSC00406</strain>
    </source>
</reference>
<evidence type="ECO:0000313" key="2">
    <source>
        <dbReference type="Proteomes" id="UP000824881"/>
    </source>
</evidence>
<organism evidence="1 2">
    <name type="scientific">Pleurotus cornucopiae</name>
    <name type="common">Cornucopia mushroom</name>
    <dbReference type="NCBI Taxonomy" id="5321"/>
    <lineage>
        <taxon>Eukaryota</taxon>
        <taxon>Fungi</taxon>
        <taxon>Dikarya</taxon>
        <taxon>Basidiomycota</taxon>
        <taxon>Agaricomycotina</taxon>
        <taxon>Agaricomycetes</taxon>
        <taxon>Agaricomycetidae</taxon>
        <taxon>Agaricales</taxon>
        <taxon>Pleurotineae</taxon>
        <taxon>Pleurotaceae</taxon>
        <taxon>Pleurotus</taxon>
    </lineage>
</organism>